<keyword evidence="1" id="KW-0472">Membrane</keyword>
<evidence type="ECO:0000313" key="2">
    <source>
        <dbReference type="EMBL" id="SVD57433.1"/>
    </source>
</evidence>
<feature type="transmembrane region" description="Helical" evidence="1">
    <location>
        <begin position="46"/>
        <end position="68"/>
    </location>
</feature>
<feature type="non-terminal residue" evidence="2">
    <location>
        <position position="114"/>
    </location>
</feature>
<organism evidence="2">
    <name type="scientific">marine metagenome</name>
    <dbReference type="NCBI Taxonomy" id="408172"/>
    <lineage>
        <taxon>unclassified sequences</taxon>
        <taxon>metagenomes</taxon>
        <taxon>ecological metagenomes</taxon>
    </lineage>
</organism>
<keyword evidence="1" id="KW-0812">Transmembrane</keyword>
<sequence>MGPTETLLALALLLLILDAFLVTEITTVIAYILVATAIVQNLDISLIYQLIIGSSLFGILLLLHFVVWKETLQNFMNTKVAPDIFVSGQERLIGKKGIIAVDYLGSSPRNSNIQ</sequence>
<proteinExistence type="predicted"/>
<dbReference type="EMBL" id="UINC01159379">
    <property type="protein sequence ID" value="SVD57433.1"/>
    <property type="molecule type" value="Genomic_DNA"/>
</dbReference>
<reference evidence="2" key="1">
    <citation type="submission" date="2018-05" db="EMBL/GenBank/DDBJ databases">
        <authorList>
            <person name="Lanie J.A."/>
            <person name="Ng W.-L."/>
            <person name="Kazmierczak K.M."/>
            <person name="Andrzejewski T.M."/>
            <person name="Davidsen T.M."/>
            <person name="Wayne K.J."/>
            <person name="Tettelin H."/>
            <person name="Glass J.I."/>
            <person name="Rusch D."/>
            <person name="Podicherti R."/>
            <person name="Tsui H.-C.T."/>
            <person name="Winkler M.E."/>
        </authorList>
    </citation>
    <scope>NUCLEOTIDE SEQUENCE</scope>
</reference>
<name>A0A382WF76_9ZZZZ</name>
<protein>
    <submittedName>
        <fullName evidence="2">Uncharacterized protein</fullName>
    </submittedName>
</protein>
<gene>
    <name evidence="2" type="ORF">METZ01_LOCUS410287</name>
</gene>
<accession>A0A382WF76</accession>
<evidence type="ECO:0000256" key="1">
    <source>
        <dbReference type="SAM" id="Phobius"/>
    </source>
</evidence>
<keyword evidence="1" id="KW-1133">Transmembrane helix</keyword>
<dbReference type="AlphaFoldDB" id="A0A382WF76"/>